<feature type="domain" description="HTH gntR-type" evidence="4">
    <location>
        <begin position="17"/>
        <end position="84"/>
    </location>
</feature>
<dbReference type="SMART" id="SM00345">
    <property type="entry name" value="HTH_GNTR"/>
    <property type="match status" value="1"/>
</dbReference>
<dbReference type="InterPro" id="IPR011711">
    <property type="entry name" value="GntR_C"/>
</dbReference>
<dbReference type="SUPFAM" id="SSF46785">
    <property type="entry name" value="Winged helix' DNA-binding domain"/>
    <property type="match status" value="1"/>
</dbReference>
<evidence type="ECO:0000259" key="4">
    <source>
        <dbReference type="PROSITE" id="PS50949"/>
    </source>
</evidence>
<dbReference type="InterPro" id="IPR036388">
    <property type="entry name" value="WH-like_DNA-bd_sf"/>
</dbReference>
<dbReference type="InterPro" id="IPR036390">
    <property type="entry name" value="WH_DNA-bd_sf"/>
</dbReference>
<accession>A0A364NRY6</accession>
<keyword evidence="6" id="KW-1185">Reference proteome</keyword>
<dbReference type="CDD" id="cd07377">
    <property type="entry name" value="WHTH_GntR"/>
    <property type="match status" value="1"/>
</dbReference>
<dbReference type="GO" id="GO:0003677">
    <property type="term" value="F:DNA binding"/>
    <property type="evidence" value="ECO:0007669"/>
    <property type="project" value="UniProtKB-KW"/>
</dbReference>
<reference evidence="5 6" key="1">
    <citation type="submission" date="2018-06" db="EMBL/GenBank/DDBJ databases">
        <title>Nitrincola tibetense sp. nov., isolated from Lake XuguoCo on Tibetan Plateau.</title>
        <authorList>
            <person name="Xing P."/>
        </authorList>
    </citation>
    <scope>NUCLEOTIDE SEQUENCE [LARGE SCALE GENOMIC DNA]</scope>
    <source>
        <strain evidence="6">xg18</strain>
    </source>
</reference>
<evidence type="ECO:0000256" key="1">
    <source>
        <dbReference type="ARBA" id="ARBA00023015"/>
    </source>
</evidence>
<dbReference type="AlphaFoldDB" id="A0A364NRY6"/>
<dbReference type="PANTHER" id="PTHR43537:SF45">
    <property type="entry name" value="GNTR FAMILY REGULATORY PROTEIN"/>
    <property type="match status" value="1"/>
</dbReference>
<protein>
    <submittedName>
        <fullName evidence="5">GntR family transcriptional regulator</fullName>
    </submittedName>
</protein>
<dbReference type="Gene3D" id="1.20.120.530">
    <property type="entry name" value="GntR ligand-binding domain-like"/>
    <property type="match status" value="1"/>
</dbReference>
<dbReference type="OrthoDB" id="9799812at2"/>
<dbReference type="SUPFAM" id="SSF48008">
    <property type="entry name" value="GntR ligand-binding domain-like"/>
    <property type="match status" value="1"/>
</dbReference>
<proteinExistence type="predicted"/>
<evidence type="ECO:0000313" key="6">
    <source>
        <dbReference type="Proteomes" id="UP000250744"/>
    </source>
</evidence>
<evidence type="ECO:0000256" key="2">
    <source>
        <dbReference type="ARBA" id="ARBA00023125"/>
    </source>
</evidence>
<dbReference type="RefSeq" id="WP_112156639.1">
    <property type="nucleotide sequence ID" value="NZ_QKRX01000001.1"/>
</dbReference>
<keyword evidence="3" id="KW-0804">Transcription</keyword>
<dbReference type="GO" id="GO:0003700">
    <property type="term" value="F:DNA-binding transcription factor activity"/>
    <property type="evidence" value="ECO:0007669"/>
    <property type="project" value="InterPro"/>
</dbReference>
<dbReference type="Proteomes" id="UP000250744">
    <property type="component" value="Unassembled WGS sequence"/>
</dbReference>
<dbReference type="InterPro" id="IPR008920">
    <property type="entry name" value="TF_FadR/GntR_C"/>
</dbReference>
<organism evidence="5 6">
    <name type="scientific">Nitrincola tibetensis</name>
    <dbReference type="NCBI Taxonomy" id="2219697"/>
    <lineage>
        <taxon>Bacteria</taxon>
        <taxon>Pseudomonadati</taxon>
        <taxon>Pseudomonadota</taxon>
        <taxon>Gammaproteobacteria</taxon>
        <taxon>Oceanospirillales</taxon>
        <taxon>Oceanospirillaceae</taxon>
        <taxon>Nitrincola</taxon>
    </lineage>
</organism>
<sequence length="235" mass="27946">MKHNTLQSPSRQKPRRENLADRIYEQLKALIFNFQLLPGDYFSETEIAERFAASRTPVREALHRLHREQYVDVHFRSGWQVRPFDFKVFEDLYDLRILLETSAIERLCNLTELPACIAELSAIWCVPDVDRVTDMTLSDMDRSFHSRLVQAAGNEEMARIHRDISERIHIIRRLDFTKDYRIDATYQEHAAILDAIQHRRSDHAKYLLRAHIIVSRDEVRKITLHMLQEARERHM</sequence>
<dbReference type="Gene3D" id="1.10.10.10">
    <property type="entry name" value="Winged helix-like DNA-binding domain superfamily/Winged helix DNA-binding domain"/>
    <property type="match status" value="1"/>
</dbReference>
<evidence type="ECO:0000256" key="3">
    <source>
        <dbReference type="ARBA" id="ARBA00023163"/>
    </source>
</evidence>
<gene>
    <name evidence="5" type="ORF">DN062_00745</name>
</gene>
<dbReference type="SMART" id="SM00895">
    <property type="entry name" value="FCD"/>
    <property type="match status" value="1"/>
</dbReference>
<name>A0A364NRY6_9GAMM</name>
<dbReference type="EMBL" id="QKRX01000001">
    <property type="protein sequence ID" value="RAU19645.1"/>
    <property type="molecule type" value="Genomic_DNA"/>
</dbReference>
<keyword evidence="1" id="KW-0805">Transcription regulation</keyword>
<comment type="caution">
    <text evidence="5">The sequence shown here is derived from an EMBL/GenBank/DDBJ whole genome shotgun (WGS) entry which is preliminary data.</text>
</comment>
<dbReference type="Pfam" id="PF07729">
    <property type="entry name" value="FCD"/>
    <property type="match status" value="1"/>
</dbReference>
<dbReference type="PROSITE" id="PS50949">
    <property type="entry name" value="HTH_GNTR"/>
    <property type="match status" value="1"/>
</dbReference>
<dbReference type="Pfam" id="PF00392">
    <property type="entry name" value="GntR"/>
    <property type="match status" value="1"/>
</dbReference>
<keyword evidence="2" id="KW-0238">DNA-binding</keyword>
<dbReference type="PANTHER" id="PTHR43537">
    <property type="entry name" value="TRANSCRIPTIONAL REGULATOR, GNTR FAMILY"/>
    <property type="match status" value="1"/>
</dbReference>
<dbReference type="InterPro" id="IPR000524">
    <property type="entry name" value="Tscrpt_reg_HTH_GntR"/>
</dbReference>
<evidence type="ECO:0000313" key="5">
    <source>
        <dbReference type="EMBL" id="RAU19645.1"/>
    </source>
</evidence>